<protein>
    <submittedName>
        <fullName evidence="10">MlaD family protein</fullName>
    </submittedName>
</protein>
<evidence type="ECO:0000256" key="6">
    <source>
        <dbReference type="ARBA" id="ARBA00023136"/>
    </source>
</evidence>
<evidence type="ECO:0000256" key="2">
    <source>
        <dbReference type="ARBA" id="ARBA00022475"/>
    </source>
</evidence>
<gene>
    <name evidence="10" type="ORF">PSH57_11055</name>
</gene>
<evidence type="ECO:0000256" key="1">
    <source>
        <dbReference type="ARBA" id="ARBA00004533"/>
    </source>
</evidence>
<evidence type="ECO:0000313" key="10">
    <source>
        <dbReference type="EMBL" id="WLH14804.1"/>
    </source>
</evidence>
<proteinExistence type="predicted"/>
<name>A0ABY9GGS8_9PSED</name>
<feature type="domain" description="Mce/MlaD" evidence="9">
    <location>
        <begin position="294"/>
        <end position="398"/>
    </location>
</feature>
<feature type="transmembrane region" description="Helical" evidence="8">
    <location>
        <begin position="21"/>
        <end position="42"/>
    </location>
</feature>
<keyword evidence="2" id="KW-1003">Cell membrane</keyword>
<comment type="subcellular location">
    <subcellularLocation>
        <location evidence="1">Cell inner membrane</location>
    </subcellularLocation>
</comment>
<feature type="compositionally biased region" description="Polar residues" evidence="7">
    <location>
        <begin position="549"/>
        <end position="558"/>
    </location>
</feature>
<keyword evidence="5 8" id="KW-1133">Transmembrane helix</keyword>
<evidence type="ECO:0000256" key="3">
    <source>
        <dbReference type="ARBA" id="ARBA00022519"/>
    </source>
</evidence>
<dbReference type="PANTHER" id="PTHR30462">
    <property type="entry name" value="INTERMEMBRANE TRANSPORT PROTEIN PQIB-RELATED"/>
    <property type="match status" value="1"/>
</dbReference>
<dbReference type="Proteomes" id="UP001230339">
    <property type="component" value="Chromosome"/>
</dbReference>
<keyword evidence="11" id="KW-1185">Reference proteome</keyword>
<dbReference type="PANTHER" id="PTHR30462:SF0">
    <property type="entry name" value="INTERMEMBRANE TRANSPORT PROTEIN YEBT"/>
    <property type="match status" value="1"/>
</dbReference>
<evidence type="ECO:0000313" key="11">
    <source>
        <dbReference type="Proteomes" id="UP001230339"/>
    </source>
</evidence>
<keyword evidence="3" id="KW-0997">Cell inner membrane</keyword>
<keyword evidence="4 8" id="KW-0812">Transmembrane</keyword>
<evidence type="ECO:0000256" key="4">
    <source>
        <dbReference type="ARBA" id="ARBA00022692"/>
    </source>
</evidence>
<feature type="domain" description="Mce/MlaD" evidence="9">
    <location>
        <begin position="49"/>
        <end position="114"/>
    </location>
</feature>
<dbReference type="EMBL" id="CP117449">
    <property type="protein sequence ID" value="WLH14804.1"/>
    <property type="molecule type" value="Genomic_DNA"/>
</dbReference>
<sequence>MSEPFKTITPPSNPGVHTRRWNVSLIWLVPIVAALIGLSMVIHSTLSKGPQIVVSFTTAEGLEANKTVVKYKNVVIGHVTTIALSQDRSHVDATIELEESAAPFTAEDSRFWVVRPRIGASGVSGIETVLSGAFIGADAGHSQTLRERFEGMENPPPVSYGEQGKRYTLHTETLGSLEIGSPVYYRRLQVGQVIAYRMAEDGKGLEVEVFINAPNDKFVTADTRFWNASGVDVSLSANGLKVNTQSLSSIIAGGIAFIELPGSDRTEPAKDNAHYTLFQDVESALAPADGLARNITLDFDQSLRGLEVGAPVELLGVNIGRVTSINLDFDAKRQSFPTRVGAVIYPARMGRANEKLMELAGGPNDIAIARILSGFVKNGLRAQAKSSNLLTGQLYISLGFIKDAPPVAFDANAQPINIPTVPGSLDKLQEQFQDFVDKLSKVPVDQIAGNLNGSLSQLQTTLKLFNNELLPQMHQTLAQVQQTIAMTNDTLAEDSPQRQQLNNAFGEVHRAARSVRVLTDYLGRHPEALIRGRTAEGQPDSFHIPLRSPQVNTQETLP</sequence>
<organism evidence="10 11">
    <name type="scientific">Pseudomonas hefeiensis</name>
    <dbReference type="NCBI Taxonomy" id="2738125"/>
    <lineage>
        <taxon>Bacteria</taxon>
        <taxon>Pseudomonadati</taxon>
        <taxon>Pseudomonadota</taxon>
        <taxon>Gammaproteobacteria</taxon>
        <taxon>Pseudomonadales</taxon>
        <taxon>Pseudomonadaceae</taxon>
        <taxon>Pseudomonas</taxon>
    </lineage>
</organism>
<dbReference type="InterPro" id="IPR051800">
    <property type="entry name" value="PqiA-PqiB_transport"/>
</dbReference>
<evidence type="ECO:0000256" key="8">
    <source>
        <dbReference type="SAM" id="Phobius"/>
    </source>
</evidence>
<evidence type="ECO:0000256" key="7">
    <source>
        <dbReference type="SAM" id="MobiDB-lite"/>
    </source>
</evidence>
<accession>A0ABY9GGS8</accession>
<dbReference type="InterPro" id="IPR003399">
    <property type="entry name" value="Mce/MlaD"/>
</dbReference>
<feature type="domain" description="Mce/MlaD" evidence="9">
    <location>
        <begin position="164"/>
        <end position="231"/>
    </location>
</feature>
<keyword evidence="6 8" id="KW-0472">Membrane</keyword>
<reference evidence="10 11" key="1">
    <citation type="submission" date="2023-02" db="EMBL/GenBank/DDBJ databases">
        <title>Evolution of Hrp T3SS in non-pathogenic Pseudomonas fluorescens.</title>
        <authorList>
            <person name="Liao K."/>
            <person name="Wei H."/>
            <person name="Gu Y."/>
        </authorList>
    </citation>
    <scope>NUCLEOTIDE SEQUENCE [LARGE SCALE GENOMIC DNA]</scope>
    <source>
        <strain evidence="10 11">FP205</strain>
    </source>
</reference>
<evidence type="ECO:0000256" key="5">
    <source>
        <dbReference type="ARBA" id="ARBA00022989"/>
    </source>
</evidence>
<dbReference type="RefSeq" id="WP_305389494.1">
    <property type="nucleotide sequence ID" value="NZ_CP117426.1"/>
</dbReference>
<feature type="region of interest" description="Disordered" evidence="7">
    <location>
        <begin position="533"/>
        <end position="558"/>
    </location>
</feature>
<evidence type="ECO:0000259" key="9">
    <source>
        <dbReference type="Pfam" id="PF02470"/>
    </source>
</evidence>
<dbReference type="Pfam" id="PF02470">
    <property type="entry name" value="MlaD"/>
    <property type="match status" value="3"/>
</dbReference>